<gene>
    <name evidence="7" type="ORF">DU484_05495</name>
</gene>
<dbReference type="SUPFAM" id="SSF55781">
    <property type="entry name" value="GAF domain-like"/>
    <property type="match status" value="1"/>
</dbReference>
<dbReference type="InterPro" id="IPR000700">
    <property type="entry name" value="PAS-assoc_C"/>
</dbReference>
<keyword evidence="2" id="KW-0288">FMN</keyword>
<feature type="domain" description="PAC" evidence="6">
    <location>
        <begin position="250"/>
        <end position="301"/>
    </location>
</feature>
<feature type="domain" description="PAS" evidence="5">
    <location>
        <begin position="177"/>
        <end position="221"/>
    </location>
</feature>
<dbReference type="Gene3D" id="3.30.450.20">
    <property type="entry name" value="PAS domain"/>
    <property type="match status" value="2"/>
</dbReference>
<dbReference type="PRINTS" id="PR00344">
    <property type="entry name" value="BCTRLSENSOR"/>
</dbReference>
<evidence type="ECO:0000313" key="8">
    <source>
        <dbReference type="Proteomes" id="UP000252985"/>
    </source>
</evidence>
<dbReference type="NCBIfam" id="TIGR00229">
    <property type="entry name" value="sensory_box"/>
    <property type="match status" value="2"/>
</dbReference>
<dbReference type="InterPro" id="IPR003018">
    <property type="entry name" value="GAF"/>
</dbReference>
<dbReference type="PANTHER" id="PTHR47429:SF2">
    <property type="entry name" value="PROTEIN TWIN LOV 1"/>
    <property type="match status" value="1"/>
</dbReference>
<dbReference type="CDD" id="cd16936">
    <property type="entry name" value="HATPase_RsbW-like"/>
    <property type="match status" value="1"/>
</dbReference>
<evidence type="ECO:0000256" key="2">
    <source>
        <dbReference type="ARBA" id="ARBA00022643"/>
    </source>
</evidence>
<dbReference type="InterPro" id="IPR029016">
    <property type="entry name" value="GAF-like_dom_sf"/>
</dbReference>
<dbReference type="AlphaFoldDB" id="A0A345EAZ6"/>
<evidence type="ECO:0000259" key="6">
    <source>
        <dbReference type="PROSITE" id="PS50113"/>
    </source>
</evidence>
<dbReference type="InterPro" id="IPR035965">
    <property type="entry name" value="PAS-like_dom_sf"/>
</dbReference>
<dbReference type="Gene3D" id="3.30.565.10">
    <property type="entry name" value="Histidine kinase-like ATPase, C-terminal domain"/>
    <property type="match status" value="1"/>
</dbReference>
<dbReference type="Pfam" id="PF02518">
    <property type="entry name" value="HATPase_c"/>
    <property type="match status" value="1"/>
</dbReference>
<dbReference type="CDD" id="cd00130">
    <property type="entry name" value="PAS"/>
    <property type="match status" value="2"/>
</dbReference>
<evidence type="ECO:0000259" key="5">
    <source>
        <dbReference type="PROSITE" id="PS50112"/>
    </source>
</evidence>
<dbReference type="Pfam" id="PF13185">
    <property type="entry name" value="GAF_2"/>
    <property type="match status" value="1"/>
</dbReference>
<organism evidence="7 8">
    <name type="scientific">Haloplanus rubicundus</name>
    <dbReference type="NCBI Taxonomy" id="1547898"/>
    <lineage>
        <taxon>Archaea</taxon>
        <taxon>Methanobacteriati</taxon>
        <taxon>Methanobacteriota</taxon>
        <taxon>Stenosarchaea group</taxon>
        <taxon>Halobacteria</taxon>
        <taxon>Halobacteriales</taxon>
        <taxon>Haloferacaceae</taxon>
        <taxon>Haloplanus</taxon>
    </lineage>
</organism>
<protein>
    <submittedName>
        <fullName evidence="7">PAS domain S-box protein</fullName>
    </submittedName>
</protein>
<keyword evidence="1" id="KW-0285">Flavoprotein</keyword>
<dbReference type="Proteomes" id="UP000252985">
    <property type="component" value="Chromosome"/>
</dbReference>
<dbReference type="GeneID" id="37286411"/>
<dbReference type="GO" id="GO:0016772">
    <property type="term" value="F:transferase activity, transferring phosphorus-containing groups"/>
    <property type="evidence" value="ECO:0007669"/>
    <property type="project" value="InterPro"/>
</dbReference>
<feature type="domain" description="Histidine kinase" evidence="4">
    <location>
        <begin position="429"/>
        <end position="633"/>
    </location>
</feature>
<proteinExistence type="predicted"/>
<dbReference type="PROSITE" id="PS50113">
    <property type="entry name" value="PAC"/>
    <property type="match status" value="2"/>
</dbReference>
<dbReference type="InterPro" id="IPR036890">
    <property type="entry name" value="HATPase_C_sf"/>
</dbReference>
<evidence type="ECO:0000256" key="1">
    <source>
        <dbReference type="ARBA" id="ARBA00022630"/>
    </source>
</evidence>
<dbReference type="InterPro" id="IPR004358">
    <property type="entry name" value="Sig_transdc_His_kin-like_C"/>
</dbReference>
<dbReference type="SMART" id="SM00086">
    <property type="entry name" value="PAC"/>
    <property type="match status" value="2"/>
</dbReference>
<dbReference type="SUPFAM" id="SSF55785">
    <property type="entry name" value="PYP-like sensor domain (PAS domain)"/>
    <property type="match status" value="2"/>
</dbReference>
<name>A0A345EAZ6_9EURY</name>
<dbReference type="SMART" id="SM00091">
    <property type="entry name" value="PAS"/>
    <property type="match status" value="2"/>
</dbReference>
<accession>A0A345EAZ6</accession>
<dbReference type="PROSITE" id="PS50109">
    <property type="entry name" value="HIS_KIN"/>
    <property type="match status" value="1"/>
</dbReference>
<dbReference type="RefSeq" id="WP_114605322.1">
    <property type="nucleotide sequence ID" value="NZ_CP031148.1"/>
</dbReference>
<evidence type="ECO:0000259" key="4">
    <source>
        <dbReference type="PROSITE" id="PS50109"/>
    </source>
</evidence>
<dbReference type="SUPFAM" id="SSF55874">
    <property type="entry name" value="ATPase domain of HSP90 chaperone/DNA topoisomerase II/histidine kinase"/>
    <property type="match status" value="1"/>
</dbReference>
<dbReference type="PANTHER" id="PTHR47429">
    <property type="entry name" value="PROTEIN TWIN LOV 1"/>
    <property type="match status" value="1"/>
</dbReference>
<feature type="domain" description="PAS" evidence="5">
    <location>
        <begin position="298"/>
        <end position="346"/>
    </location>
</feature>
<reference evidence="7 8" key="1">
    <citation type="submission" date="2018-07" db="EMBL/GenBank/DDBJ databases">
        <title>Genome sequences of Haloplanus sp. CBA1112.</title>
        <authorList>
            <person name="Kim Y.B."/>
            <person name="Roh S.W."/>
        </authorList>
    </citation>
    <scope>NUCLEOTIDE SEQUENCE [LARGE SCALE GENOMIC DNA]</scope>
    <source>
        <strain evidence="7 8">CBA1112</strain>
    </source>
</reference>
<dbReference type="InterPro" id="IPR000014">
    <property type="entry name" value="PAS"/>
</dbReference>
<dbReference type="InterPro" id="IPR005467">
    <property type="entry name" value="His_kinase_dom"/>
</dbReference>
<dbReference type="KEGG" id="haq:DU484_05495"/>
<dbReference type="Pfam" id="PF13426">
    <property type="entry name" value="PAS_9"/>
    <property type="match status" value="1"/>
</dbReference>
<dbReference type="SMART" id="SM00387">
    <property type="entry name" value="HATPase_c"/>
    <property type="match status" value="1"/>
</dbReference>
<dbReference type="EMBL" id="CP031148">
    <property type="protein sequence ID" value="AXG09368.1"/>
    <property type="molecule type" value="Genomic_DNA"/>
</dbReference>
<feature type="domain" description="PAC" evidence="6">
    <location>
        <begin position="371"/>
        <end position="425"/>
    </location>
</feature>
<keyword evidence="3" id="KW-0157">Chromophore</keyword>
<dbReference type="SMART" id="SM00065">
    <property type="entry name" value="GAF"/>
    <property type="match status" value="1"/>
</dbReference>
<dbReference type="PROSITE" id="PS50112">
    <property type="entry name" value="PAS"/>
    <property type="match status" value="2"/>
</dbReference>
<dbReference type="InterPro" id="IPR001610">
    <property type="entry name" value="PAC"/>
</dbReference>
<dbReference type="InterPro" id="IPR003594">
    <property type="entry name" value="HATPase_dom"/>
</dbReference>
<evidence type="ECO:0000313" key="7">
    <source>
        <dbReference type="EMBL" id="AXG09368.1"/>
    </source>
</evidence>
<dbReference type="InterPro" id="IPR013656">
    <property type="entry name" value="PAS_4"/>
</dbReference>
<dbReference type="Pfam" id="PF08448">
    <property type="entry name" value="PAS_4"/>
    <property type="match status" value="1"/>
</dbReference>
<sequence length="650" mass="71086">MDASGYREKIYDIFTGTDGDADVTARVERALDVGTEYLGLPIGFLTRLDDGSQEIVAATGRHEGIQAGERCPLDEAYCRRTIEVKGTLAVQDATASSSVSDRALQAFGLGAYIGVKITVDDETYGTVCFAAESERSAPFDETEEVFLELLGKLIGQALERRRYERELEARTERLEHEKARFEGIAETSFDILFRLDRAGAFTYVSSAVERVLGYEPAELIDTPFAAWLDGASIDDALGAFDRTVDGETVEDLELDFVDAAGERVVVAVNATPIRGDDGVVGVQGVGRDVTARKERERELRRKTRAMDEAQVGISMADADGDLPIVYANEGFERVTGYDAAEIVGRNCRFLQGEATDESTVAELGAAVDAGEPASVDLLNYRADDSPFWNQVRLSPIEGPDGDLTHYLGFQTDVTERKRTEQLVRLLNRVLRHNLRNDLNVLLGVGNHLQSGLTEDDDVSELGDRIERTANRLMGTSEQARELERYARREREPRRLDPAALFDAATNDLPAGATVDVAVRTDRDVCAGPELEQALTELAENAVTHDPGDAPRIELEATDDGEWIELVVRDEGTGIDDMEAAAIDAGEETDLVHCSGLGLWLVNWIVTRYGGSFGIRARDDGTGSVACVRLPAIDDDTPVDAVARRPTVLFR</sequence>
<evidence type="ECO:0000256" key="3">
    <source>
        <dbReference type="ARBA" id="ARBA00022991"/>
    </source>
</evidence>
<dbReference type="Gene3D" id="3.30.450.40">
    <property type="match status" value="1"/>
</dbReference>